<gene>
    <name evidence="1" type="ORF">ACFQ2O_05515</name>
</gene>
<evidence type="ECO:0000313" key="2">
    <source>
        <dbReference type="Proteomes" id="UP001597094"/>
    </source>
</evidence>
<accession>A0ABW3SLB8</accession>
<organism evidence="1 2">
    <name type="scientific">Pontibacter rugosus</name>
    <dbReference type="NCBI Taxonomy" id="1745966"/>
    <lineage>
        <taxon>Bacteria</taxon>
        <taxon>Pseudomonadati</taxon>
        <taxon>Bacteroidota</taxon>
        <taxon>Cytophagia</taxon>
        <taxon>Cytophagales</taxon>
        <taxon>Hymenobacteraceae</taxon>
        <taxon>Pontibacter</taxon>
    </lineage>
</organism>
<keyword evidence="2" id="KW-1185">Reference proteome</keyword>
<protein>
    <submittedName>
        <fullName evidence="1">YdeI/OmpD-associated family protein</fullName>
    </submittedName>
</protein>
<evidence type="ECO:0000313" key="1">
    <source>
        <dbReference type="EMBL" id="MFD1185659.1"/>
    </source>
</evidence>
<dbReference type="EMBL" id="JBHTLD010000031">
    <property type="protein sequence ID" value="MFD1185659.1"/>
    <property type="molecule type" value="Genomic_DNA"/>
</dbReference>
<proteinExistence type="predicted"/>
<sequence length="210" mass="23579">MTELGRKLQLKAGQQLLLLCAPEEVEQLLTEEAYTIVKAEKPPADAFGAALIFVESEEELAQQVLPLLTLLKAQAILWVAYPKKSSGLKTELTRDSGWQLLTEEGFQAVRQVAINEVWSALRFTEKSERKAASTFGQDMPGIDRKAKTVAMPEDLKLALQEAKLLGVFEKMAFTHRKEYVVAVLEAKKQETRARRILKTVAKLQEKQVKV</sequence>
<dbReference type="RefSeq" id="WP_377523637.1">
    <property type="nucleotide sequence ID" value="NZ_JBHTLD010000031.1"/>
</dbReference>
<name>A0ABW3SLB8_9BACT</name>
<reference evidence="2" key="1">
    <citation type="journal article" date="2019" name="Int. J. Syst. Evol. Microbiol.">
        <title>The Global Catalogue of Microorganisms (GCM) 10K type strain sequencing project: providing services to taxonomists for standard genome sequencing and annotation.</title>
        <authorList>
            <consortium name="The Broad Institute Genomics Platform"/>
            <consortium name="The Broad Institute Genome Sequencing Center for Infectious Disease"/>
            <person name="Wu L."/>
            <person name="Ma J."/>
        </authorList>
    </citation>
    <scope>NUCLEOTIDE SEQUENCE [LARGE SCALE GENOMIC DNA]</scope>
    <source>
        <strain evidence="2">JCM 31319</strain>
    </source>
</reference>
<dbReference type="Proteomes" id="UP001597094">
    <property type="component" value="Unassembled WGS sequence"/>
</dbReference>
<dbReference type="Pfam" id="PF13376">
    <property type="entry name" value="OmdA"/>
    <property type="match status" value="1"/>
</dbReference>
<comment type="caution">
    <text evidence="1">The sequence shown here is derived from an EMBL/GenBank/DDBJ whole genome shotgun (WGS) entry which is preliminary data.</text>
</comment>